<name>X1E973_9ZZZZ</name>
<gene>
    <name evidence="1" type="ORF">S03H2_10230</name>
</gene>
<dbReference type="AlphaFoldDB" id="X1E973"/>
<proteinExistence type="predicted"/>
<organism evidence="1">
    <name type="scientific">marine sediment metagenome</name>
    <dbReference type="NCBI Taxonomy" id="412755"/>
    <lineage>
        <taxon>unclassified sequences</taxon>
        <taxon>metagenomes</taxon>
        <taxon>ecological metagenomes</taxon>
    </lineage>
</organism>
<dbReference type="EMBL" id="BARU01005275">
    <property type="protein sequence ID" value="GAH29132.1"/>
    <property type="molecule type" value="Genomic_DNA"/>
</dbReference>
<reference evidence="1" key="1">
    <citation type="journal article" date="2014" name="Front. Microbiol.">
        <title>High frequency of phylogenetically diverse reductive dehalogenase-homologous genes in deep subseafloor sedimentary metagenomes.</title>
        <authorList>
            <person name="Kawai M."/>
            <person name="Futagami T."/>
            <person name="Toyoda A."/>
            <person name="Takaki Y."/>
            <person name="Nishi S."/>
            <person name="Hori S."/>
            <person name="Arai W."/>
            <person name="Tsubouchi T."/>
            <person name="Morono Y."/>
            <person name="Uchiyama I."/>
            <person name="Ito T."/>
            <person name="Fujiyama A."/>
            <person name="Inagaki F."/>
            <person name="Takami H."/>
        </authorList>
    </citation>
    <scope>NUCLEOTIDE SEQUENCE</scope>
    <source>
        <strain evidence="1">Expedition CK06-06</strain>
    </source>
</reference>
<accession>X1E973</accession>
<protein>
    <submittedName>
        <fullName evidence="1">Uncharacterized protein</fullName>
    </submittedName>
</protein>
<sequence>MNRELLRYRASLVKIQTGIKNKIHTILAKNNIAHGYSDLFGKEGMIFLRSLPLADNYKIALEGYLSILDNVRREIRVASKRIQKLADADRDSTLPMTIPGMGCYSVLLTKDKK</sequence>
<comment type="caution">
    <text evidence="1">The sequence shown here is derived from an EMBL/GenBank/DDBJ whole genome shotgun (WGS) entry which is preliminary data.</text>
</comment>
<evidence type="ECO:0000313" key="1">
    <source>
        <dbReference type="EMBL" id="GAH29132.1"/>
    </source>
</evidence>